<organism evidence="2 3">
    <name type="scientific">Kandleria vitulina</name>
    <dbReference type="NCBI Taxonomy" id="1630"/>
    <lineage>
        <taxon>Bacteria</taxon>
        <taxon>Bacillati</taxon>
        <taxon>Bacillota</taxon>
        <taxon>Erysipelotrichia</taxon>
        <taxon>Erysipelotrichales</taxon>
        <taxon>Coprobacillaceae</taxon>
        <taxon>Kandleria</taxon>
    </lineage>
</organism>
<feature type="region of interest" description="Disordered" evidence="1">
    <location>
        <begin position="620"/>
        <end position="763"/>
    </location>
</feature>
<feature type="compositionally biased region" description="Low complexity" evidence="1">
    <location>
        <begin position="103"/>
        <end position="121"/>
    </location>
</feature>
<dbReference type="EMBL" id="FNNF01000025">
    <property type="protein sequence ID" value="SDW60594.1"/>
    <property type="molecule type" value="Genomic_DNA"/>
</dbReference>
<dbReference type="PANTHER" id="PTHR13161">
    <property type="entry name" value="SPLICING FACTOR SUPPRESSOR OF WHITE APRICOT"/>
    <property type="match status" value="1"/>
</dbReference>
<feature type="compositionally biased region" description="Basic and acidic residues" evidence="1">
    <location>
        <begin position="635"/>
        <end position="763"/>
    </location>
</feature>
<feature type="compositionally biased region" description="Polar residues" evidence="1">
    <location>
        <begin position="159"/>
        <end position="168"/>
    </location>
</feature>
<dbReference type="PANTHER" id="PTHR13161:SF4">
    <property type="entry name" value="CLK4-ASSOCIATING SERINE_ARGININE RICH PROTEIN"/>
    <property type="match status" value="1"/>
</dbReference>
<protein>
    <recommendedName>
        <fullName evidence="4">KxYKxGKxW signal peptide containing protein</fullName>
    </recommendedName>
</protein>
<feature type="compositionally biased region" description="Polar residues" evidence="1">
    <location>
        <begin position="620"/>
        <end position="632"/>
    </location>
</feature>
<evidence type="ECO:0000313" key="3">
    <source>
        <dbReference type="Proteomes" id="UP000182429"/>
    </source>
</evidence>
<proteinExistence type="predicted"/>
<evidence type="ECO:0000256" key="1">
    <source>
        <dbReference type="SAM" id="MobiDB-lite"/>
    </source>
</evidence>
<dbReference type="RefSeq" id="WP_143452130.1">
    <property type="nucleotide sequence ID" value="NZ_FNNF01000025.1"/>
</dbReference>
<feature type="compositionally biased region" description="Low complexity" evidence="1">
    <location>
        <begin position="131"/>
        <end position="151"/>
    </location>
</feature>
<name>A0A1H2UY91_9FIRM</name>
<evidence type="ECO:0008006" key="4">
    <source>
        <dbReference type="Google" id="ProtNLM"/>
    </source>
</evidence>
<dbReference type="Proteomes" id="UP000182429">
    <property type="component" value="Unassembled WGS sequence"/>
</dbReference>
<sequence>MKWRSVSRKTRTILKKAKKGWIKKLITRVGYVKEVKEEPVLEKKETSKKSSKYLKEGLMSAGAVLGASTLMSNEVYAATEKELNAENTTVTKDQITIKDENYSETSEVESTSTTESESESSSENKSESKSESQSSTESTSESTSDSQSLATSEHENVEKTANSQADNSSIKEEKTTLKVAKVNSVKKTVAKNTNKVVKEETVSTKENVVENVVSTKTVAPNVVENTVAQDVSKNANVNKDEDELKRTYSFNITNALAQASYEIGDSKIASTSSKQTSLDKIKEEVSSYSIYANTVDINGHMQSDLAANNVNCNGKAEIGSDTIYDETDKQTYIGHLSKQYGSENIMPGTATNKIIFSNEKYIINGKQQDKFVFTDKNGNYITSYTDKNGKHDAPSGYVFIFQYDKNGNREVYTLQTNAYKNGLTLTKGENPVNMTNITKYSNDLINNTDKVPTIKPTITETGDQKVTIDATTSKSKEVHVNLTFDNGYSVKTESGQTTYMFNQNGKVNVIVNHDKNGQATQTVVVNFKYNGSKQNEQNVVFDVQKLIIDGVGSDRESNSLGIRHTVNAVVYNFGDFKGVVNLAGSFCGTIIAPNAKVVVNATGTGSIYADRVVIQSGEWHSTSSKNQKYPSHSESTSESKSKSESESKSKSESESLSKSESESLSKSESISRSKSESKSKSKSESESTKKSKSESKSRSKSESASKSKSESESISRSESESRSKSESESTSRSKSESESESKSKSESESTSRSESESKSKSES</sequence>
<feature type="non-terminal residue" evidence="2">
    <location>
        <position position="763"/>
    </location>
</feature>
<dbReference type="InterPro" id="IPR040397">
    <property type="entry name" value="SWAP"/>
</dbReference>
<gene>
    <name evidence="2" type="ORF">SAMN04487759_12530</name>
</gene>
<accession>A0A1H2UY91</accession>
<reference evidence="2 3" key="1">
    <citation type="submission" date="2016-10" db="EMBL/GenBank/DDBJ databases">
        <authorList>
            <person name="de Groot N.N."/>
        </authorList>
    </citation>
    <scope>NUCLEOTIDE SEQUENCE [LARGE SCALE GENOMIC DNA]</scope>
    <source>
        <strain evidence="2 3">S3b</strain>
    </source>
</reference>
<feature type="region of interest" description="Disordered" evidence="1">
    <location>
        <begin position="90"/>
        <end position="172"/>
    </location>
</feature>
<dbReference type="AlphaFoldDB" id="A0A1H2UY91"/>
<evidence type="ECO:0000313" key="2">
    <source>
        <dbReference type="EMBL" id="SDW60594.1"/>
    </source>
</evidence>